<dbReference type="AlphaFoldDB" id="A0A1M5AGA9"/>
<evidence type="ECO:0000313" key="3">
    <source>
        <dbReference type="Proteomes" id="UP000184501"/>
    </source>
</evidence>
<organism evidence="2 3">
    <name type="scientific">Streptoalloteichus hindustanus</name>
    <dbReference type="NCBI Taxonomy" id="2017"/>
    <lineage>
        <taxon>Bacteria</taxon>
        <taxon>Bacillati</taxon>
        <taxon>Actinomycetota</taxon>
        <taxon>Actinomycetes</taxon>
        <taxon>Pseudonocardiales</taxon>
        <taxon>Pseudonocardiaceae</taxon>
        <taxon>Streptoalloteichus</taxon>
    </lineage>
</organism>
<dbReference type="Proteomes" id="UP000184501">
    <property type="component" value="Unassembled WGS sequence"/>
</dbReference>
<proteinExistence type="predicted"/>
<name>A0A1M5AGA9_STRHI</name>
<protein>
    <submittedName>
        <fullName evidence="2">Uncharacterized protein</fullName>
    </submittedName>
</protein>
<dbReference type="STRING" id="2017.SAMN05444320_103106"/>
<dbReference type="EMBL" id="FQVN01000003">
    <property type="protein sequence ID" value="SHF29328.1"/>
    <property type="molecule type" value="Genomic_DNA"/>
</dbReference>
<feature type="region of interest" description="Disordered" evidence="1">
    <location>
        <begin position="1"/>
        <end position="72"/>
    </location>
</feature>
<evidence type="ECO:0000256" key="1">
    <source>
        <dbReference type="SAM" id="MobiDB-lite"/>
    </source>
</evidence>
<feature type="compositionally biased region" description="Basic and acidic residues" evidence="1">
    <location>
        <begin position="42"/>
        <end position="59"/>
    </location>
</feature>
<reference evidence="2" key="1">
    <citation type="submission" date="2016-11" db="EMBL/GenBank/DDBJ databases">
        <authorList>
            <person name="Jaros S."/>
            <person name="Januszkiewicz K."/>
            <person name="Wedrychowicz H."/>
        </authorList>
    </citation>
    <scope>NUCLEOTIDE SEQUENCE [LARGE SCALE GENOMIC DNA]</scope>
    <source>
        <strain evidence="2">DSM 44523</strain>
    </source>
</reference>
<evidence type="ECO:0000313" key="2">
    <source>
        <dbReference type="EMBL" id="SHF29328.1"/>
    </source>
</evidence>
<sequence>MQRGSDQRTPRQDEQASDGPPAVPVTDGVVSGFRPSWIMRDWVPRPRPRDDLLAFHSHAEPAGGEAQLPETD</sequence>
<dbReference type="RefSeq" id="WP_143174071.1">
    <property type="nucleotide sequence ID" value="NZ_FQVN01000003.1"/>
</dbReference>
<accession>A0A1M5AGA9</accession>
<keyword evidence="3" id="KW-1185">Reference proteome</keyword>
<gene>
    <name evidence="2" type="ORF">SAMN05444320_103106</name>
</gene>
<feature type="compositionally biased region" description="Basic and acidic residues" evidence="1">
    <location>
        <begin position="1"/>
        <end position="14"/>
    </location>
</feature>